<sequence length="201" mass="22312">MNLRVVRRLLNSLLFLMMTSSVFSSEDRYELNNAVIGDVVRTMENKNTEAILSDQQILEMYPDLNLTISRTKGPPVSIMSGKIPDHLIRRMADYLFGLLQGTGEVIKPTTTTTTTTTTPSSSSSSSTTSSPPPSPPPPEFLPFRAASNDLAVHRDVPKTAESLNFGTAIRRKPIRKTTGVSRRKSEKLWRKTRMVKTIGMA</sequence>
<feature type="chain" id="PRO_5009309778" evidence="2">
    <location>
        <begin position="25"/>
        <end position="201"/>
    </location>
</feature>
<evidence type="ECO:0000256" key="1">
    <source>
        <dbReference type="SAM" id="MobiDB-lite"/>
    </source>
</evidence>
<dbReference type="STRING" id="1561998.A0A1I7V1G5"/>
<feature type="region of interest" description="Disordered" evidence="1">
    <location>
        <begin position="107"/>
        <end position="143"/>
    </location>
</feature>
<dbReference type="WBParaSite" id="Csp11.Scaffold630.g21451.t1">
    <property type="protein sequence ID" value="Csp11.Scaffold630.g21451.t1"/>
    <property type="gene ID" value="Csp11.Scaffold630.g21451"/>
</dbReference>
<protein>
    <submittedName>
        <fullName evidence="4">Plug domain-containing protein</fullName>
    </submittedName>
</protein>
<keyword evidence="2" id="KW-0732">Signal</keyword>
<proteinExistence type="predicted"/>
<dbReference type="eggNOG" id="ENOG502THED">
    <property type="taxonomic scope" value="Eukaryota"/>
</dbReference>
<feature type="compositionally biased region" description="Low complexity" evidence="1">
    <location>
        <begin position="108"/>
        <end position="129"/>
    </location>
</feature>
<reference evidence="4" key="1">
    <citation type="submission" date="2016-11" db="UniProtKB">
        <authorList>
            <consortium name="WormBaseParasite"/>
        </authorList>
    </citation>
    <scope>IDENTIFICATION</scope>
</reference>
<name>A0A1I7V1G5_9PELO</name>
<evidence type="ECO:0000256" key="2">
    <source>
        <dbReference type="SAM" id="SignalP"/>
    </source>
</evidence>
<dbReference type="AlphaFoldDB" id="A0A1I7V1G5"/>
<accession>A0A1I7V1G5</accession>
<feature type="compositionally biased region" description="Pro residues" evidence="1">
    <location>
        <begin position="130"/>
        <end position="140"/>
    </location>
</feature>
<evidence type="ECO:0000313" key="3">
    <source>
        <dbReference type="Proteomes" id="UP000095282"/>
    </source>
</evidence>
<feature type="signal peptide" evidence="2">
    <location>
        <begin position="1"/>
        <end position="24"/>
    </location>
</feature>
<dbReference type="Proteomes" id="UP000095282">
    <property type="component" value="Unplaced"/>
</dbReference>
<organism evidence="3 4">
    <name type="scientific">Caenorhabditis tropicalis</name>
    <dbReference type="NCBI Taxonomy" id="1561998"/>
    <lineage>
        <taxon>Eukaryota</taxon>
        <taxon>Metazoa</taxon>
        <taxon>Ecdysozoa</taxon>
        <taxon>Nematoda</taxon>
        <taxon>Chromadorea</taxon>
        <taxon>Rhabditida</taxon>
        <taxon>Rhabditina</taxon>
        <taxon>Rhabditomorpha</taxon>
        <taxon>Rhabditoidea</taxon>
        <taxon>Rhabditidae</taxon>
        <taxon>Peloderinae</taxon>
        <taxon>Caenorhabditis</taxon>
    </lineage>
</organism>
<keyword evidence="3" id="KW-1185">Reference proteome</keyword>
<evidence type="ECO:0000313" key="4">
    <source>
        <dbReference type="WBParaSite" id="Csp11.Scaffold630.g21451.t1"/>
    </source>
</evidence>